<proteinExistence type="predicted"/>
<dbReference type="AlphaFoldDB" id="A0A2B7ZKI3"/>
<dbReference type="Proteomes" id="UP000226031">
    <property type="component" value="Unassembled WGS sequence"/>
</dbReference>
<organism evidence="2 3">
    <name type="scientific">[Emmonsia] crescens</name>
    <dbReference type="NCBI Taxonomy" id="73230"/>
    <lineage>
        <taxon>Eukaryota</taxon>
        <taxon>Fungi</taxon>
        <taxon>Dikarya</taxon>
        <taxon>Ascomycota</taxon>
        <taxon>Pezizomycotina</taxon>
        <taxon>Eurotiomycetes</taxon>
        <taxon>Eurotiomycetidae</taxon>
        <taxon>Onygenales</taxon>
        <taxon>Ajellomycetaceae</taxon>
        <taxon>Emergomyces</taxon>
    </lineage>
</organism>
<evidence type="ECO:0000313" key="3">
    <source>
        <dbReference type="Proteomes" id="UP000226031"/>
    </source>
</evidence>
<dbReference type="VEuPathDB" id="FungiDB:EMCG_08169"/>
<feature type="compositionally biased region" description="Polar residues" evidence="1">
    <location>
        <begin position="1"/>
        <end position="11"/>
    </location>
</feature>
<protein>
    <recommendedName>
        <fullName evidence="4">Glycine-rich domain-containing protein 1</fullName>
    </recommendedName>
</protein>
<accession>A0A2B7ZKI3</accession>
<feature type="compositionally biased region" description="Pro residues" evidence="1">
    <location>
        <begin position="17"/>
        <end position="27"/>
    </location>
</feature>
<keyword evidence="3" id="KW-1185">Reference proteome</keyword>
<evidence type="ECO:0000313" key="2">
    <source>
        <dbReference type="EMBL" id="PGH33861.1"/>
    </source>
</evidence>
<dbReference type="STRING" id="73230.A0A2B7ZKI3"/>
<dbReference type="Pfam" id="PF07173">
    <property type="entry name" value="GRDP-like"/>
    <property type="match status" value="1"/>
</dbReference>
<reference evidence="2 3" key="1">
    <citation type="submission" date="2017-10" db="EMBL/GenBank/DDBJ databases">
        <title>Comparative genomics in systemic dimorphic fungi from Ajellomycetaceae.</title>
        <authorList>
            <person name="Munoz J.F."/>
            <person name="Mcewen J.G."/>
            <person name="Clay O.K."/>
            <person name="Cuomo C.A."/>
        </authorList>
    </citation>
    <scope>NUCLEOTIDE SEQUENCE [LARGE SCALE GENOMIC DNA]</scope>
    <source>
        <strain evidence="2 3">UAMH4076</strain>
    </source>
</reference>
<feature type="region of interest" description="Disordered" evidence="1">
    <location>
        <begin position="645"/>
        <end position="672"/>
    </location>
</feature>
<dbReference type="PANTHER" id="PTHR34365">
    <property type="entry name" value="ENOLASE (DUF1399)"/>
    <property type="match status" value="1"/>
</dbReference>
<feature type="region of interest" description="Disordered" evidence="1">
    <location>
        <begin position="1"/>
        <end position="38"/>
    </location>
</feature>
<dbReference type="PANTHER" id="PTHR34365:SF7">
    <property type="entry name" value="GLYCINE-RICH DOMAIN-CONTAINING PROTEIN 1"/>
    <property type="match status" value="1"/>
</dbReference>
<gene>
    <name evidence="2" type="ORF">GX50_03340</name>
</gene>
<name>A0A2B7ZKI3_9EURO</name>
<sequence>MSEPQSNANEQPSSTPKLPPSNSPPPSYMSNEPNADDTRPLASLRELHFEPTGLQGYVNPMSAGPVSTDQCIAHLKLLAAIADLRHTISTTDGLFNLHDTECRRYQTEEYRLKAAQLIREKRWAVYVGRAVDRFSTWHERCIRGDGFGSNMGAVTIYDMKRPGGLSGSVAWKGTIIWIADMMPPLDVLMVWHAYMLNPRDFLEDCIRLGKMSFWKTGLPWEVVNSCIDHRTFDYSPLPEAAANFNMQTGLQWDSNHDGPSKSLSCPQCQGQVIVPWQIENPQIGSLERPFEYCGGFGDKNFKAICNNCRVTITHEKLRVAKFRRDVLRLVTDCIPMPGTILTTNGMPTDAEDGCRGPSFPNNLIKLVIRRPLLSLIDLSEKPSASMSMVRDFLGESLKDEEQVEKALNGAASKPDIGERVAIRKMMSRYWENSSPFALDLVGAVIRQGTFIEKMDNIDWIRSPALESTMNRLITKYIYFFRIICENPTEMAVPTLDVDLAWHTHQLSPYQYFTYSILHAKDRFINHDDKVLETKLTTAFQWTSKQYQRITEGQVYSECTCWYCEAIRESHNGGFFKSSSTSQAQKRGDQLHTRSDINLDPLKSPHISTHNAVHPLDNPFKCADAREMAALKLQWKYEKAMRRIRRRSSKSVLTRGGGDSPAKRLSIPSSTDKGGTDPYAATAIVWGLPLAVALYIPFAVDPCINTHLYPCNPSCMSMGIDAAGNCVAFTCTAEVAGGVCGWDAESGGGCAGGGGCGGCGGE</sequence>
<dbReference type="InterPro" id="IPR009836">
    <property type="entry name" value="GRDP-like"/>
</dbReference>
<comment type="caution">
    <text evidence="2">The sequence shown here is derived from an EMBL/GenBank/DDBJ whole genome shotgun (WGS) entry which is preliminary data.</text>
</comment>
<evidence type="ECO:0008006" key="4">
    <source>
        <dbReference type="Google" id="ProtNLM"/>
    </source>
</evidence>
<dbReference type="EMBL" id="PDND01000053">
    <property type="protein sequence ID" value="PGH33861.1"/>
    <property type="molecule type" value="Genomic_DNA"/>
</dbReference>
<evidence type="ECO:0000256" key="1">
    <source>
        <dbReference type="SAM" id="MobiDB-lite"/>
    </source>
</evidence>